<evidence type="ECO:0000313" key="2">
    <source>
        <dbReference type="EMBL" id="RDW65018.1"/>
    </source>
</evidence>
<dbReference type="EMBL" id="PDLM01000012">
    <property type="protein sequence ID" value="RDW65018.1"/>
    <property type="molecule type" value="Genomic_DNA"/>
</dbReference>
<feature type="region of interest" description="Disordered" evidence="1">
    <location>
        <begin position="281"/>
        <end position="354"/>
    </location>
</feature>
<dbReference type="OrthoDB" id="4157036at2759"/>
<feature type="region of interest" description="Disordered" evidence="1">
    <location>
        <begin position="377"/>
        <end position="406"/>
    </location>
</feature>
<feature type="compositionally biased region" description="Polar residues" evidence="1">
    <location>
        <begin position="219"/>
        <end position="230"/>
    </location>
</feature>
<comment type="caution">
    <text evidence="2">The sequence shown here is derived from an EMBL/GenBank/DDBJ whole genome shotgun (WGS) entry which is preliminary data.</text>
</comment>
<feature type="compositionally biased region" description="Polar residues" evidence="1">
    <location>
        <begin position="285"/>
        <end position="295"/>
    </location>
</feature>
<gene>
    <name evidence="2" type="ORF">BP6252_10669</name>
</gene>
<feature type="compositionally biased region" description="Pro residues" evidence="1">
    <location>
        <begin position="191"/>
        <end position="203"/>
    </location>
</feature>
<accession>A0A3D8QTK8</accession>
<dbReference type="AlphaFoldDB" id="A0A3D8QTK8"/>
<dbReference type="Proteomes" id="UP000256645">
    <property type="component" value="Unassembled WGS sequence"/>
</dbReference>
<organism evidence="2 3">
    <name type="scientific">Coleophoma cylindrospora</name>
    <dbReference type="NCBI Taxonomy" id="1849047"/>
    <lineage>
        <taxon>Eukaryota</taxon>
        <taxon>Fungi</taxon>
        <taxon>Dikarya</taxon>
        <taxon>Ascomycota</taxon>
        <taxon>Pezizomycotina</taxon>
        <taxon>Leotiomycetes</taxon>
        <taxon>Helotiales</taxon>
        <taxon>Dermateaceae</taxon>
        <taxon>Coleophoma</taxon>
    </lineage>
</organism>
<evidence type="ECO:0000313" key="3">
    <source>
        <dbReference type="Proteomes" id="UP000256645"/>
    </source>
</evidence>
<feature type="compositionally biased region" description="Polar residues" evidence="1">
    <location>
        <begin position="377"/>
        <end position="404"/>
    </location>
</feature>
<feature type="region of interest" description="Disordered" evidence="1">
    <location>
        <begin position="184"/>
        <end position="266"/>
    </location>
</feature>
<proteinExistence type="predicted"/>
<name>A0A3D8QTK8_9HELO</name>
<reference evidence="2 3" key="1">
    <citation type="journal article" date="2018" name="IMA Fungus">
        <title>IMA Genome-F 9: Draft genome sequence of Annulohypoxylon stygium, Aspergillus mulundensis, Berkeleyomyces basicola (syn. Thielaviopsis basicola), Ceratocystis smalleyi, two Cercospora beticola strains, Coleophoma cylindrospora, Fusarium fracticaudum, Phialophora cf. hyalina, and Morchella septimelata.</title>
        <authorList>
            <person name="Wingfield B.D."/>
            <person name="Bills G.F."/>
            <person name="Dong Y."/>
            <person name="Huang W."/>
            <person name="Nel W.J."/>
            <person name="Swalarsk-Parry B.S."/>
            <person name="Vaghefi N."/>
            <person name="Wilken P.M."/>
            <person name="An Z."/>
            <person name="de Beer Z.W."/>
            <person name="De Vos L."/>
            <person name="Chen L."/>
            <person name="Duong T.A."/>
            <person name="Gao Y."/>
            <person name="Hammerbacher A."/>
            <person name="Kikkert J.R."/>
            <person name="Li Y."/>
            <person name="Li H."/>
            <person name="Li K."/>
            <person name="Li Q."/>
            <person name="Liu X."/>
            <person name="Ma X."/>
            <person name="Naidoo K."/>
            <person name="Pethybridge S.J."/>
            <person name="Sun J."/>
            <person name="Steenkamp E.T."/>
            <person name="van der Nest M.A."/>
            <person name="van Wyk S."/>
            <person name="Wingfield M.J."/>
            <person name="Xiong C."/>
            <person name="Yue Q."/>
            <person name="Zhang X."/>
        </authorList>
    </citation>
    <scope>NUCLEOTIDE SEQUENCE [LARGE SCALE GENOMIC DNA]</scope>
    <source>
        <strain evidence="2 3">BP6252</strain>
    </source>
</reference>
<sequence length="482" mass="53878">MALATITRLPLGPKNHTSLQIPLRRKASFIRHADSSEASPSPHSSIYEAYYISNPTSEDTSSPDGASGKELIPRMFGDENNRIAPLLLAELDENHFRYGHGTILDTITEKTSNGTIRTLTRAKSAEDLPTLLRRRRSVHLIDKLRRKQSFSVDDLGPINEAYHEACSLIERAKPRREATQEIYAEPKIPFLAPPERPPTPPGLPSWTESQRLNRRAGSRQISGQSRTGNRLQRFFGLGSMSDSRPTSTSRAPRFRPPRSAYGNINSHPFAQAPVAKLTDIPTDSILGTPSFPSSNRLERPTGRRIPGQQVPNPPVEESSELLSFHTAPSSPTPRPRSSHTTVGSTTNLQQCPHRRGRLQALKAIRRTRGHDNNLYQTIPSIPFSENTSPSRFTRSCDPQATSQPARGISVHPAEAKMARCWKCRVEDIFEKIDRFWEHSARWICFVCCGVDLEDRHDEHRSGNGSVERRVRLGALHEVSIAA</sequence>
<keyword evidence="3" id="KW-1185">Reference proteome</keyword>
<evidence type="ECO:0000256" key="1">
    <source>
        <dbReference type="SAM" id="MobiDB-lite"/>
    </source>
</evidence>
<protein>
    <submittedName>
        <fullName evidence="2">Uncharacterized protein</fullName>
    </submittedName>
</protein>